<dbReference type="PANTHER" id="PTHR11434">
    <property type="entry name" value="NADH-UBIQUINONE OXIDOREDUCTASE SUBUNIT ND4L"/>
    <property type="match status" value="1"/>
</dbReference>
<accession>A0A343YVM6</accession>
<evidence type="ECO:0000256" key="3">
    <source>
        <dbReference type="ARBA" id="ARBA00010519"/>
    </source>
</evidence>
<comment type="function">
    <text evidence="17">Core subunit of the mitochondrial membrane respiratory chain NADH dehydrogenase (Complex I) which catalyzes electron transfer from NADH through the respiratory chain, using ubiquinone as an electron acceptor.</text>
</comment>
<keyword evidence="17" id="KW-0999">Mitochondrion inner membrane</keyword>
<keyword evidence="6 17" id="KW-0813">Transport</keyword>
<dbReference type="AlphaFoldDB" id="A0A343YVM6"/>
<comment type="catalytic activity">
    <reaction evidence="16 17">
        <text>a ubiquinone + NADH + 5 H(+)(in) = a ubiquinol + NAD(+) + 4 H(+)(out)</text>
        <dbReference type="Rhea" id="RHEA:29091"/>
        <dbReference type="Rhea" id="RHEA-COMP:9565"/>
        <dbReference type="Rhea" id="RHEA-COMP:9566"/>
        <dbReference type="ChEBI" id="CHEBI:15378"/>
        <dbReference type="ChEBI" id="CHEBI:16389"/>
        <dbReference type="ChEBI" id="CHEBI:17976"/>
        <dbReference type="ChEBI" id="CHEBI:57540"/>
        <dbReference type="ChEBI" id="CHEBI:57945"/>
        <dbReference type="EC" id="7.1.1.2"/>
    </reaction>
</comment>
<evidence type="ECO:0000256" key="16">
    <source>
        <dbReference type="ARBA" id="ARBA00049551"/>
    </source>
</evidence>
<evidence type="ECO:0000256" key="13">
    <source>
        <dbReference type="ARBA" id="ARBA00023075"/>
    </source>
</evidence>
<evidence type="ECO:0000256" key="9">
    <source>
        <dbReference type="ARBA" id="ARBA00022967"/>
    </source>
</evidence>
<sequence length="89" mass="10972">MLLYNFYMGLVSFSINRKHLLLMLMSMEFIILILYFMFFYIFYMFMYEYYFSMFFLTFSVCESVLGLSLLIKMIRSHGNDDFNSFNILW</sequence>
<comment type="function">
    <text evidence="1">Core subunit of the mitochondrial membrane respiratory chain NADH dehydrogenase (Complex I) that is believed to belong to the minimal assembly required for catalysis. Complex I functions in the transfer of electrons from NADH to the respiratory chain. The immediate electron acceptor for the enzyme is believed to be ubiquinone.</text>
</comment>
<keyword evidence="15 17" id="KW-0472">Membrane</keyword>
<keyword evidence="7 17" id="KW-0679">Respiratory chain</keyword>
<dbReference type="GO" id="GO:0008137">
    <property type="term" value="F:NADH dehydrogenase (ubiquinone) activity"/>
    <property type="evidence" value="ECO:0007669"/>
    <property type="project" value="UniProtKB-EC"/>
</dbReference>
<evidence type="ECO:0000256" key="15">
    <source>
        <dbReference type="ARBA" id="ARBA00023136"/>
    </source>
</evidence>
<evidence type="ECO:0000256" key="11">
    <source>
        <dbReference type="ARBA" id="ARBA00022989"/>
    </source>
</evidence>
<dbReference type="InterPro" id="IPR039428">
    <property type="entry name" value="NUOK/Mnh_C1-like"/>
</dbReference>
<keyword evidence="8 17" id="KW-0812">Transmembrane</keyword>
<dbReference type="InterPro" id="IPR001133">
    <property type="entry name" value="NADH_UbQ_OxRdtase_chain4L/K"/>
</dbReference>
<proteinExistence type="inferred from homology"/>
<keyword evidence="12 17" id="KW-0520">NAD</keyword>
<evidence type="ECO:0000256" key="4">
    <source>
        <dbReference type="ARBA" id="ARBA00012944"/>
    </source>
</evidence>
<keyword evidence="9 17" id="KW-1278">Translocase</keyword>
<feature type="transmembrane region" description="Helical" evidence="17">
    <location>
        <begin position="49"/>
        <end position="71"/>
    </location>
</feature>
<evidence type="ECO:0000256" key="8">
    <source>
        <dbReference type="ARBA" id="ARBA00022692"/>
    </source>
</evidence>
<dbReference type="Gene3D" id="1.10.287.3510">
    <property type="match status" value="1"/>
</dbReference>
<geneLocation type="mitochondrion" evidence="18"/>
<evidence type="ECO:0000256" key="14">
    <source>
        <dbReference type="ARBA" id="ARBA00023128"/>
    </source>
</evidence>
<dbReference type="Pfam" id="PF00420">
    <property type="entry name" value="Oxidored_q2"/>
    <property type="match status" value="1"/>
</dbReference>
<dbReference type="EC" id="7.1.1.2" evidence="4 17"/>
<dbReference type="GO" id="GO:0030964">
    <property type="term" value="C:NADH dehydrogenase complex"/>
    <property type="evidence" value="ECO:0007669"/>
    <property type="project" value="TreeGrafter"/>
</dbReference>
<evidence type="ECO:0000256" key="7">
    <source>
        <dbReference type="ARBA" id="ARBA00022660"/>
    </source>
</evidence>
<dbReference type="GO" id="GO:0005743">
    <property type="term" value="C:mitochondrial inner membrane"/>
    <property type="evidence" value="ECO:0007669"/>
    <property type="project" value="UniProtKB-SubCell"/>
</dbReference>
<evidence type="ECO:0000313" key="18">
    <source>
        <dbReference type="EMBL" id="AWN56321.1"/>
    </source>
</evidence>
<evidence type="ECO:0000256" key="1">
    <source>
        <dbReference type="ARBA" id="ARBA00003257"/>
    </source>
</evidence>
<organism evidence="18">
    <name type="scientific">Nephaspis sp. DPP-2018</name>
    <dbReference type="NCBI Taxonomy" id="2136114"/>
    <lineage>
        <taxon>Eukaryota</taxon>
        <taxon>Metazoa</taxon>
        <taxon>Ecdysozoa</taxon>
        <taxon>Arthropoda</taxon>
        <taxon>Hexapoda</taxon>
        <taxon>Insecta</taxon>
        <taxon>Pterygota</taxon>
        <taxon>Neoptera</taxon>
        <taxon>Endopterygota</taxon>
        <taxon>Coleoptera</taxon>
        <taxon>Polyphaga</taxon>
        <taxon>Cucujiformia</taxon>
        <taxon>Coccinelloidea</taxon>
        <taxon>Coccinellidae</taxon>
        <taxon>Scymninae</taxon>
        <taxon>Scymnini</taxon>
        <taxon>Nephaspis</taxon>
    </lineage>
</organism>
<keyword evidence="11 17" id="KW-1133">Transmembrane helix</keyword>
<evidence type="ECO:0000256" key="6">
    <source>
        <dbReference type="ARBA" id="ARBA00022448"/>
    </source>
</evidence>
<keyword evidence="13 17" id="KW-0830">Ubiquinone</keyword>
<evidence type="ECO:0000256" key="10">
    <source>
        <dbReference type="ARBA" id="ARBA00022982"/>
    </source>
</evidence>
<keyword evidence="14 17" id="KW-0496">Mitochondrion</keyword>
<keyword evidence="10 17" id="KW-0249">Electron transport</keyword>
<protein>
    <recommendedName>
        <fullName evidence="5 17">NADH-ubiquinone oxidoreductase chain 4L</fullName>
        <ecNumber evidence="4 17">7.1.1.2</ecNumber>
    </recommendedName>
</protein>
<comment type="subcellular location">
    <subcellularLocation>
        <location evidence="17">Mitochondrion inner membrane</location>
        <topology evidence="17">Multi-pass membrane protein</topology>
    </subcellularLocation>
    <subcellularLocation>
        <location evidence="2">Mitochondrion membrane</location>
        <topology evidence="2">Multi-pass membrane protein</topology>
    </subcellularLocation>
</comment>
<feature type="transmembrane region" description="Helical" evidence="17">
    <location>
        <begin position="20"/>
        <end position="43"/>
    </location>
</feature>
<name>A0A343YVM6_9CUCU</name>
<dbReference type="PANTHER" id="PTHR11434:SF0">
    <property type="entry name" value="NADH-UBIQUINONE OXIDOREDUCTASE CHAIN 4L"/>
    <property type="match status" value="1"/>
</dbReference>
<dbReference type="GO" id="GO:0042773">
    <property type="term" value="P:ATP synthesis coupled electron transport"/>
    <property type="evidence" value="ECO:0007669"/>
    <property type="project" value="UniProtKB-UniRule"/>
</dbReference>
<evidence type="ECO:0000256" key="12">
    <source>
        <dbReference type="ARBA" id="ARBA00023027"/>
    </source>
</evidence>
<comment type="similarity">
    <text evidence="3 17">Belongs to the complex I subunit 4L family.</text>
</comment>
<evidence type="ECO:0000256" key="2">
    <source>
        <dbReference type="ARBA" id="ARBA00004225"/>
    </source>
</evidence>
<reference evidence="18" key="1">
    <citation type="submission" date="2017-10" db="EMBL/GenBank/DDBJ databases">
        <title>Mitogenomes of tropical arthropods.</title>
        <authorList>
            <person name="Pires Paula D."/>
            <person name="Coiti Togawa R."/>
        </authorList>
    </citation>
    <scope>NUCLEOTIDE SEQUENCE</scope>
</reference>
<evidence type="ECO:0000256" key="5">
    <source>
        <dbReference type="ARBA" id="ARBA00016612"/>
    </source>
</evidence>
<dbReference type="GO" id="GO:0016651">
    <property type="term" value="F:oxidoreductase activity, acting on NAD(P)H"/>
    <property type="evidence" value="ECO:0007669"/>
    <property type="project" value="InterPro"/>
</dbReference>
<evidence type="ECO:0000256" key="17">
    <source>
        <dbReference type="RuleBase" id="RU004419"/>
    </source>
</evidence>
<dbReference type="EMBL" id="MG253275">
    <property type="protein sequence ID" value="AWN56321.1"/>
    <property type="molecule type" value="Genomic_DNA"/>
</dbReference>